<dbReference type="Proteomes" id="UP000008207">
    <property type="component" value="Chromosome"/>
</dbReference>
<evidence type="ECO:0000256" key="3">
    <source>
        <dbReference type="ARBA" id="ARBA00022475"/>
    </source>
</evidence>
<feature type="transmembrane region" description="Helical" evidence="7">
    <location>
        <begin position="166"/>
        <end position="186"/>
    </location>
</feature>
<dbReference type="EMBL" id="CP001349">
    <property type="protein sequence ID" value="ACL58224.1"/>
    <property type="molecule type" value="Genomic_DNA"/>
</dbReference>
<feature type="transmembrane region" description="Helical" evidence="7">
    <location>
        <begin position="61"/>
        <end position="85"/>
    </location>
</feature>
<evidence type="ECO:0000256" key="2">
    <source>
        <dbReference type="ARBA" id="ARBA00022448"/>
    </source>
</evidence>
<evidence type="ECO:0000256" key="1">
    <source>
        <dbReference type="ARBA" id="ARBA00004651"/>
    </source>
</evidence>
<comment type="subcellular location">
    <subcellularLocation>
        <location evidence="1">Cell membrane</location>
        <topology evidence="1">Multi-pass membrane protein</topology>
    </subcellularLocation>
</comment>
<dbReference type="InterPro" id="IPR036259">
    <property type="entry name" value="MFS_trans_sf"/>
</dbReference>
<keyword evidence="10" id="KW-1185">Reference proteome</keyword>
<dbReference type="RefSeq" id="WP_015929887.1">
    <property type="nucleotide sequence ID" value="NC_011894.1"/>
</dbReference>
<evidence type="ECO:0000259" key="8">
    <source>
        <dbReference type="PROSITE" id="PS50850"/>
    </source>
</evidence>
<feature type="domain" description="Major facilitator superfamily (MFS) profile" evidence="8">
    <location>
        <begin position="25"/>
        <end position="443"/>
    </location>
</feature>
<sequence length="449" mass="46956">MNAATTMPAQEAALPRPTTRQTATAAMASLFGWGLDLFDLFILLYVAPVVGALFFPADKPMLSLAGAYASFAVTLLIRPLGSALFGSYADRLGRRRALMIAVMGVGLSTAAFGLLPTVGQIGWLATAIFLAFRLIQGIFVGGVVAASHTIGTESVPERWRGLMSGAVGGGGAAIGGLLASLVFYVVSLLAPGDAFASWGWRAMFFSGLLTSVIGLILFRNLEESPIFRQLQADKAARRAGAPVVASPVRALFSAEHLRAFVVAVLVSFGGGAAYYLTLGYLPTFLKLVNGVPNANASMMLIGANIAAAFGACALGELSQRIGRKRTFLIMGAVRLVAFPALFLAMAGTTDLALITVYALLLSFIANASYGPLLIFLNEKFPTALRATGTGLTWNVGFALGGMLPTLVSLAVDGPSQIPMMLAIFTTAVTLVYLAGALLTPETRGNLDRF</sequence>
<dbReference type="PANTHER" id="PTHR43045:SF1">
    <property type="entry name" value="SHIKIMATE TRANSPORTER"/>
    <property type="match status" value="1"/>
</dbReference>
<name>B8IL36_METNO</name>
<feature type="transmembrane region" description="Helical" evidence="7">
    <location>
        <begin position="198"/>
        <end position="218"/>
    </location>
</feature>
<evidence type="ECO:0000256" key="6">
    <source>
        <dbReference type="ARBA" id="ARBA00023136"/>
    </source>
</evidence>
<evidence type="ECO:0000256" key="4">
    <source>
        <dbReference type="ARBA" id="ARBA00022692"/>
    </source>
</evidence>
<feature type="transmembrane region" description="Helical" evidence="7">
    <location>
        <begin position="257"/>
        <end position="276"/>
    </location>
</feature>
<feature type="transmembrane region" description="Helical" evidence="7">
    <location>
        <begin position="37"/>
        <end position="55"/>
    </location>
</feature>
<dbReference type="GO" id="GO:0005886">
    <property type="term" value="C:plasma membrane"/>
    <property type="evidence" value="ECO:0007669"/>
    <property type="project" value="UniProtKB-SubCell"/>
</dbReference>
<protein>
    <submittedName>
        <fullName evidence="9">Major facilitator superfamily MFS_1</fullName>
    </submittedName>
</protein>
<keyword evidence="6 7" id="KW-0472">Membrane</keyword>
<evidence type="ECO:0000313" key="9">
    <source>
        <dbReference type="EMBL" id="ACL58224.1"/>
    </source>
</evidence>
<dbReference type="Gene3D" id="1.20.1250.20">
    <property type="entry name" value="MFS general substrate transporter like domains"/>
    <property type="match status" value="2"/>
</dbReference>
<feature type="transmembrane region" description="Helical" evidence="7">
    <location>
        <begin position="97"/>
        <end position="115"/>
    </location>
</feature>
<dbReference type="eggNOG" id="COG0477">
    <property type="taxonomic scope" value="Bacteria"/>
</dbReference>
<feature type="transmembrane region" description="Helical" evidence="7">
    <location>
        <begin position="388"/>
        <end position="411"/>
    </location>
</feature>
<dbReference type="KEGG" id="mno:Mnod_3301"/>
<dbReference type="SUPFAM" id="SSF103473">
    <property type="entry name" value="MFS general substrate transporter"/>
    <property type="match status" value="1"/>
</dbReference>
<feature type="transmembrane region" description="Helical" evidence="7">
    <location>
        <begin position="296"/>
        <end position="315"/>
    </location>
</feature>
<accession>B8IL36</accession>
<keyword evidence="3" id="KW-1003">Cell membrane</keyword>
<dbReference type="PANTHER" id="PTHR43045">
    <property type="entry name" value="SHIKIMATE TRANSPORTER"/>
    <property type="match status" value="1"/>
</dbReference>
<dbReference type="InterPro" id="IPR005829">
    <property type="entry name" value="Sugar_transporter_CS"/>
</dbReference>
<feature type="transmembrane region" description="Helical" evidence="7">
    <location>
        <begin position="121"/>
        <end position="145"/>
    </location>
</feature>
<dbReference type="AlphaFoldDB" id="B8IL36"/>
<keyword evidence="2" id="KW-0813">Transport</keyword>
<evidence type="ECO:0000256" key="5">
    <source>
        <dbReference type="ARBA" id="ARBA00022989"/>
    </source>
</evidence>
<gene>
    <name evidence="9" type="ordered locus">Mnod_3301</name>
</gene>
<keyword evidence="5 7" id="KW-1133">Transmembrane helix</keyword>
<dbReference type="GO" id="GO:0022857">
    <property type="term" value="F:transmembrane transporter activity"/>
    <property type="evidence" value="ECO:0007669"/>
    <property type="project" value="InterPro"/>
</dbReference>
<dbReference type="HOGENOM" id="CLU_001265_39_5_5"/>
<proteinExistence type="predicted"/>
<organism evidence="9 10">
    <name type="scientific">Methylobacterium nodulans (strain LMG 21967 / CNCM I-2342 / ORS 2060)</name>
    <dbReference type="NCBI Taxonomy" id="460265"/>
    <lineage>
        <taxon>Bacteria</taxon>
        <taxon>Pseudomonadati</taxon>
        <taxon>Pseudomonadota</taxon>
        <taxon>Alphaproteobacteria</taxon>
        <taxon>Hyphomicrobiales</taxon>
        <taxon>Methylobacteriaceae</taxon>
        <taxon>Methylobacterium</taxon>
    </lineage>
</organism>
<dbReference type="InterPro" id="IPR020846">
    <property type="entry name" value="MFS_dom"/>
</dbReference>
<reference evidence="9 10" key="1">
    <citation type="submission" date="2009-01" db="EMBL/GenBank/DDBJ databases">
        <title>Complete sequence of chromosome of Methylobacterium nodulans ORS 2060.</title>
        <authorList>
            <consortium name="US DOE Joint Genome Institute"/>
            <person name="Lucas S."/>
            <person name="Copeland A."/>
            <person name="Lapidus A."/>
            <person name="Glavina del Rio T."/>
            <person name="Dalin E."/>
            <person name="Tice H."/>
            <person name="Bruce D."/>
            <person name="Goodwin L."/>
            <person name="Pitluck S."/>
            <person name="Sims D."/>
            <person name="Brettin T."/>
            <person name="Detter J.C."/>
            <person name="Han C."/>
            <person name="Larimer F."/>
            <person name="Land M."/>
            <person name="Hauser L."/>
            <person name="Kyrpides N."/>
            <person name="Ivanova N."/>
            <person name="Marx C.J."/>
            <person name="Richardson P."/>
        </authorList>
    </citation>
    <scope>NUCLEOTIDE SEQUENCE [LARGE SCALE GENOMIC DNA]</scope>
    <source>
        <strain evidence="10">LMG 21967 / CNCM I-2342 / ORS 2060</strain>
    </source>
</reference>
<dbReference type="InterPro" id="IPR011701">
    <property type="entry name" value="MFS"/>
</dbReference>
<dbReference type="PROSITE" id="PS00217">
    <property type="entry name" value="SUGAR_TRANSPORT_2"/>
    <property type="match status" value="1"/>
</dbReference>
<feature type="transmembrane region" description="Helical" evidence="7">
    <location>
        <begin position="352"/>
        <end position="376"/>
    </location>
</feature>
<evidence type="ECO:0000313" key="10">
    <source>
        <dbReference type="Proteomes" id="UP000008207"/>
    </source>
</evidence>
<dbReference type="PROSITE" id="PS50850">
    <property type="entry name" value="MFS"/>
    <property type="match status" value="1"/>
</dbReference>
<dbReference type="STRING" id="460265.Mnod_3301"/>
<dbReference type="Pfam" id="PF07690">
    <property type="entry name" value="MFS_1"/>
    <property type="match status" value="1"/>
</dbReference>
<feature type="transmembrane region" description="Helical" evidence="7">
    <location>
        <begin position="417"/>
        <end position="438"/>
    </location>
</feature>
<feature type="transmembrane region" description="Helical" evidence="7">
    <location>
        <begin position="327"/>
        <end position="346"/>
    </location>
</feature>
<evidence type="ECO:0000256" key="7">
    <source>
        <dbReference type="SAM" id="Phobius"/>
    </source>
</evidence>
<keyword evidence="4 7" id="KW-0812">Transmembrane</keyword>
<dbReference type="OrthoDB" id="9784658at2"/>